<proteinExistence type="predicted"/>
<reference evidence="2" key="1">
    <citation type="submission" date="2020-03" db="EMBL/GenBank/DDBJ databases">
        <authorList>
            <person name="Weist P."/>
        </authorList>
    </citation>
    <scope>NUCLEOTIDE SEQUENCE</scope>
</reference>
<protein>
    <submittedName>
        <fullName evidence="2">Uncharacterized protein</fullName>
    </submittedName>
</protein>
<feature type="compositionally biased region" description="Polar residues" evidence="1">
    <location>
        <begin position="91"/>
        <end position="125"/>
    </location>
</feature>
<organism evidence="2 3">
    <name type="scientific">Pleuronectes platessa</name>
    <name type="common">European plaice</name>
    <dbReference type="NCBI Taxonomy" id="8262"/>
    <lineage>
        <taxon>Eukaryota</taxon>
        <taxon>Metazoa</taxon>
        <taxon>Chordata</taxon>
        <taxon>Craniata</taxon>
        <taxon>Vertebrata</taxon>
        <taxon>Euteleostomi</taxon>
        <taxon>Actinopterygii</taxon>
        <taxon>Neopterygii</taxon>
        <taxon>Teleostei</taxon>
        <taxon>Neoteleostei</taxon>
        <taxon>Acanthomorphata</taxon>
        <taxon>Carangaria</taxon>
        <taxon>Pleuronectiformes</taxon>
        <taxon>Pleuronectoidei</taxon>
        <taxon>Pleuronectidae</taxon>
        <taxon>Pleuronectes</taxon>
    </lineage>
</organism>
<sequence length="158" mass="17450">MELSEDERQAPDIPSNASILEKREKERPPAGACSQPLTVISCTMLVPRRTPLGVPAEHVFNGLTGPQTTLRHRGLVNLLWLIDSSRVQGGYSSHSTSRYSTPASTEHMLTSAHLSKQPPHQAQSSDLRRDRQAPSQLQHGSRNWPESQEPGPPRNCCT</sequence>
<evidence type="ECO:0000313" key="2">
    <source>
        <dbReference type="EMBL" id="CAB1419449.1"/>
    </source>
</evidence>
<feature type="region of interest" description="Disordered" evidence="1">
    <location>
        <begin position="1"/>
        <end position="32"/>
    </location>
</feature>
<dbReference type="Proteomes" id="UP001153269">
    <property type="component" value="Unassembled WGS sequence"/>
</dbReference>
<keyword evidence="3" id="KW-1185">Reference proteome</keyword>
<feature type="region of interest" description="Disordered" evidence="1">
    <location>
        <begin position="91"/>
        <end position="158"/>
    </location>
</feature>
<comment type="caution">
    <text evidence="2">The sequence shown here is derived from an EMBL/GenBank/DDBJ whole genome shotgun (WGS) entry which is preliminary data.</text>
</comment>
<gene>
    <name evidence="2" type="ORF">PLEPLA_LOCUS7280</name>
</gene>
<dbReference type="EMBL" id="CADEAL010000391">
    <property type="protein sequence ID" value="CAB1419449.1"/>
    <property type="molecule type" value="Genomic_DNA"/>
</dbReference>
<evidence type="ECO:0000256" key="1">
    <source>
        <dbReference type="SAM" id="MobiDB-lite"/>
    </source>
</evidence>
<feature type="compositionally biased region" description="Polar residues" evidence="1">
    <location>
        <begin position="133"/>
        <end position="146"/>
    </location>
</feature>
<name>A0A9N7YCN0_PLEPL</name>
<evidence type="ECO:0000313" key="3">
    <source>
        <dbReference type="Proteomes" id="UP001153269"/>
    </source>
</evidence>
<feature type="compositionally biased region" description="Basic and acidic residues" evidence="1">
    <location>
        <begin position="1"/>
        <end position="10"/>
    </location>
</feature>
<accession>A0A9N7YCN0</accession>
<dbReference type="AlphaFoldDB" id="A0A9N7YCN0"/>